<keyword evidence="3" id="KW-0732">Signal</keyword>
<gene>
    <name evidence="5" type="ORF">GDO54_014101</name>
</gene>
<keyword evidence="2" id="KW-1133">Transmembrane helix</keyword>
<dbReference type="Proteomes" id="UP001181693">
    <property type="component" value="Unassembled WGS sequence"/>
</dbReference>
<feature type="domain" description="Tectonic-1-3" evidence="4">
    <location>
        <begin position="217"/>
        <end position="395"/>
    </location>
</feature>
<dbReference type="InterPro" id="IPR011677">
    <property type="entry name" value="TCTN1-3_dom"/>
</dbReference>
<evidence type="ECO:0000256" key="2">
    <source>
        <dbReference type="SAM" id="Phobius"/>
    </source>
</evidence>
<evidence type="ECO:0000256" key="3">
    <source>
        <dbReference type="SAM" id="SignalP"/>
    </source>
</evidence>
<dbReference type="AlphaFoldDB" id="A0AAV3AJD7"/>
<dbReference type="PANTHER" id="PTHR14611:SF6">
    <property type="entry name" value="TECTONIC-2"/>
    <property type="match status" value="1"/>
</dbReference>
<comment type="subunit">
    <text evidence="1">Part of the tectonic-like complex (also named B9 complex).</text>
</comment>
<feature type="domain" description="Tectonic-1-3" evidence="4">
    <location>
        <begin position="61"/>
        <end position="207"/>
    </location>
</feature>
<evidence type="ECO:0000313" key="5">
    <source>
        <dbReference type="EMBL" id="DBA23160.1"/>
    </source>
</evidence>
<dbReference type="PANTHER" id="PTHR14611">
    <property type="entry name" value="TECTONIC FAMILY MEMBER"/>
    <property type="match status" value="1"/>
</dbReference>
<feature type="signal peptide" evidence="3">
    <location>
        <begin position="1"/>
        <end position="24"/>
    </location>
</feature>
<organism evidence="5 6">
    <name type="scientific">Pyxicephalus adspersus</name>
    <name type="common">African bullfrog</name>
    <dbReference type="NCBI Taxonomy" id="30357"/>
    <lineage>
        <taxon>Eukaryota</taxon>
        <taxon>Metazoa</taxon>
        <taxon>Chordata</taxon>
        <taxon>Craniata</taxon>
        <taxon>Vertebrata</taxon>
        <taxon>Euteleostomi</taxon>
        <taxon>Amphibia</taxon>
        <taxon>Batrachia</taxon>
        <taxon>Anura</taxon>
        <taxon>Neobatrachia</taxon>
        <taxon>Ranoidea</taxon>
        <taxon>Pyxicephalidae</taxon>
        <taxon>Pyxicephalinae</taxon>
        <taxon>Pyxicephalus</taxon>
    </lineage>
</organism>
<dbReference type="EMBL" id="DYDO01000006">
    <property type="protein sequence ID" value="DBA23160.1"/>
    <property type="molecule type" value="Genomic_DNA"/>
</dbReference>
<keyword evidence="6" id="KW-1185">Reference proteome</keyword>
<keyword evidence="2" id="KW-0472">Membrane</keyword>
<accession>A0AAV3AJD7</accession>
<sequence>MAAAGAPGILVIGLAVMTAASSEAQSVTGERRDDWRSLRLSPSGTPSFNLSFQSIVQTLIGGYKEGNPIIITQNGFTDYFTIPQKSTIGTCVNSAPVAYLQDFSVTCVTDITACSDVLTVDLNAQVNPGNGGPITLTVQTQNTSVDIVNTGAALPQAMQCDVVVSADYTFIWNANVIKEVRVSIVTANISLTHQAKLSQRFTATFLTNNITSDVLSGNPGYQVGKPVIVGNGSVPFTKSTLNVWKPVGEGLCSTTAQTPVLFGQNLFSGCRFEVVNENCAQLREKVLQFLRSLVTVNYIAMRGNSNISDPSEWVSIIYELPSATCTGNCAAERVMCLKVPSNMNIEIITAVTGAVEGIPQEEILAAKVSFSTINVECMSACNLTLPLTNSVQLIQVPAQSPPTITRFKTNYTEYDCEKNDVCWQKLAYPFTKYYTGEPYHLTLAKGMILVFFFISAAVLGGPWNRIRKAWNRKV</sequence>
<dbReference type="Pfam" id="PF07773">
    <property type="entry name" value="TCTN_DUF1619"/>
    <property type="match status" value="2"/>
</dbReference>
<dbReference type="GO" id="GO:1904491">
    <property type="term" value="P:protein localization to ciliary transition zone"/>
    <property type="evidence" value="ECO:0007669"/>
    <property type="project" value="TreeGrafter"/>
</dbReference>
<evidence type="ECO:0000259" key="4">
    <source>
        <dbReference type="Pfam" id="PF07773"/>
    </source>
</evidence>
<dbReference type="GO" id="GO:0060271">
    <property type="term" value="P:cilium assembly"/>
    <property type="evidence" value="ECO:0007669"/>
    <property type="project" value="TreeGrafter"/>
</dbReference>
<evidence type="ECO:0000256" key="1">
    <source>
        <dbReference type="ARBA" id="ARBA00011495"/>
    </source>
</evidence>
<keyword evidence="2" id="KW-0812">Transmembrane</keyword>
<evidence type="ECO:0000313" key="6">
    <source>
        <dbReference type="Proteomes" id="UP001181693"/>
    </source>
</evidence>
<feature type="transmembrane region" description="Helical" evidence="2">
    <location>
        <begin position="443"/>
        <end position="463"/>
    </location>
</feature>
<dbReference type="GO" id="GO:0036038">
    <property type="term" value="C:MKS complex"/>
    <property type="evidence" value="ECO:0007669"/>
    <property type="project" value="TreeGrafter"/>
</dbReference>
<proteinExistence type="predicted"/>
<name>A0AAV3AJD7_PYXAD</name>
<feature type="chain" id="PRO_5043461233" description="Tectonic-1-3 domain-containing protein" evidence="3">
    <location>
        <begin position="25"/>
        <end position="474"/>
    </location>
</feature>
<protein>
    <recommendedName>
        <fullName evidence="4">Tectonic-1-3 domain-containing protein</fullName>
    </recommendedName>
</protein>
<reference evidence="5" key="1">
    <citation type="thesis" date="2020" institute="ProQuest LLC" country="789 East Eisenhower Parkway, Ann Arbor, MI, USA">
        <title>Comparative Genomics and Chromosome Evolution.</title>
        <authorList>
            <person name="Mudd A.B."/>
        </authorList>
    </citation>
    <scope>NUCLEOTIDE SEQUENCE</scope>
    <source>
        <strain evidence="5">1538</strain>
        <tissue evidence="5">Blood</tissue>
    </source>
</reference>
<comment type="caution">
    <text evidence="5">The sequence shown here is derived from an EMBL/GenBank/DDBJ whole genome shotgun (WGS) entry which is preliminary data.</text>
</comment>
<dbReference type="GO" id="GO:0007224">
    <property type="term" value="P:smoothened signaling pathway"/>
    <property type="evidence" value="ECO:0007669"/>
    <property type="project" value="TreeGrafter"/>
</dbReference>
<dbReference type="InterPro" id="IPR040354">
    <property type="entry name" value="TCTN1-3"/>
</dbReference>